<proteinExistence type="predicted"/>
<dbReference type="PROSITE" id="PS51352">
    <property type="entry name" value="THIOREDOXIN_2"/>
    <property type="match status" value="1"/>
</dbReference>
<dbReference type="STRING" id="529505.SAMN05421761_105213"/>
<dbReference type="CDD" id="cd02966">
    <property type="entry name" value="TlpA_like_family"/>
    <property type="match status" value="1"/>
</dbReference>
<dbReference type="Gene3D" id="3.40.30.10">
    <property type="entry name" value="Glutaredoxin"/>
    <property type="match status" value="1"/>
</dbReference>
<feature type="domain" description="Thioredoxin" evidence="2">
    <location>
        <begin position="12"/>
        <end position="166"/>
    </location>
</feature>
<keyword evidence="3" id="KW-0413">Isomerase</keyword>
<sequence>MKIILTILTCLLLINTGANDNNNFKAEFNNALKKNADISELAQGEAAVINIWATWCGPCIREIPEMNELVQEYSNKNVRFLAFSNEPMSTYKSFLKKRPDFKFDYELSFGDARSISLLKALDKQRGGTAIPLHILINKDGEVEEVFIGASPANIQKIKTFLDKQASAE</sequence>
<dbReference type="GO" id="GO:0016853">
    <property type="term" value="F:isomerase activity"/>
    <property type="evidence" value="ECO:0007669"/>
    <property type="project" value="UniProtKB-KW"/>
</dbReference>
<dbReference type="GO" id="GO:0016491">
    <property type="term" value="F:oxidoreductase activity"/>
    <property type="evidence" value="ECO:0007669"/>
    <property type="project" value="InterPro"/>
</dbReference>
<name>A0A1N7M978_9BACT</name>
<dbReference type="InterPro" id="IPR050553">
    <property type="entry name" value="Thioredoxin_ResA/DsbE_sf"/>
</dbReference>
<dbReference type="InterPro" id="IPR013740">
    <property type="entry name" value="Redoxin"/>
</dbReference>
<dbReference type="InterPro" id="IPR013766">
    <property type="entry name" value="Thioredoxin_domain"/>
</dbReference>
<reference evidence="4" key="1">
    <citation type="submission" date="2017-01" db="EMBL/GenBank/DDBJ databases">
        <authorList>
            <person name="Varghese N."/>
            <person name="Submissions S."/>
        </authorList>
    </citation>
    <scope>NUCLEOTIDE SEQUENCE [LARGE SCALE GENOMIC DNA]</scope>
    <source>
        <strain evidence="4">DSM 46698</strain>
    </source>
</reference>
<accession>A0A1N7M978</accession>
<keyword evidence="1" id="KW-0732">Signal</keyword>
<keyword evidence="4" id="KW-1185">Reference proteome</keyword>
<dbReference type="AlphaFoldDB" id="A0A1N7M978"/>
<dbReference type="PANTHER" id="PTHR42852">
    <property type="entry name" value="THIOL:DISULFIDE INTERCHANGE PROTEIN DSBE"/>
    <property type="match status" value="1"/>
</dbReference>
<dbReference type="RefSeq" id="WP_076500362.1">
    <property type="nucleotide sequence ID" value="NZ_FTOP01000005.1"/>
</dbReference>
<dbReference type="Pfam" id="PF08534">
    <property type="entry name" value="Redoxin"/>
    <property type="match status" value="1"/>
</dbReference>
<dbReference type="EMBL" id="FTOP01000005">
    <property type="protein sequence ID" value="SIS82655.1"/>
    <property type="molecule type" value="Genomic_DNA"/>
</dbReference>
<evidence type="ECO:0000256" key="1">
    <source>
        <dbReference type="SAM" id="SignalP"/>
    </source>
</evidence>
<organism evidence="3 4">
    <name type="scientific">Belliella pelovolcani</name>
    <dbReference type="NCBI Taxonomy" id="529505"/>
    <lineage>
        <taxon>Bacteria</taxon>
        <taxon>Pseudomonadati</taxon>
        <taxon>Bacteroidota</taxon>
        <taxon>Cytophagia</taxon>
        <taxon>Cytophagales</taxon>
        <taxon>Cyclobacteriaceae</taxon>
        <taxon>Belliella</taxon>
    </lineage>
</organism>
<evidence type="ECO:0000259" key="2">
    <source>
        <dbReference type="PROSITE" id="PS51352"/>
    </source>
</evidence>
<feature type="chain" id="PRO_5012230336" evidence="1">
    <location>
        <begin position="21"/>
        <end position="168"/>
    </location>
</feature>
<dbReference type="OrthoDB" id="6399635at2"/>
<evidence type="ECO:0000313" key="3">
    <source>
        <dbReference type="EMBL" id="SIS82655.1"/>
    </source>
</evidence>
<dbReference type="Proteomes" id="UP000186026">
    <property type="component" value="Unassembled WGS sequence"/>
</dbReference>
<dbReference type="SUPFAM" id="SSF52833">
    <property type="entry name" value="Thioredoxin-like"/>
    <property type="match status" value="1"/>
</dbReference>
<evidence type="ECO:0000313" key="4">
    <source>
        <dbReference type="Proteomes" id="UP000186026"/>
    </source>
</evidence>
<gene>
    <name evidence="3" type="ORF">SAMN05421761_105213</name>
</gene>
<protein>
    <submittedName>
        <fullName evidence="3">Thiol-disulfide isomerase or thioredoxin</fullName>
    </submittedName>
</protein>
<dbReference type="InterPro" id="IPR036249">
    <property type="entry name" value="Thioredoxin-like_sf"/>
</dbReference>
<feature type="signal peptide" evidence="1">
    <location>
        <begin position="1"/>
        <end position="20"/>
    </location>
</feature>
<dbReference type="PANTHER" id="PTHR42852:SF18">
    <property type="entry name" value="CHROMOSOME UNDETERMINED SCAFFOLD_47, WHOLE GENOME SHOTGUN SEQUENCE"/>
    <property type="match status" value="1"/>
</dbReference>